<evidence type="ECO:0008006" key="3">
    <source>
        <dbReference type="Google" id="ProtNLM"/>
    </source>
</evidence>
<dbReference type="EMBL" id="FXBM01000002">
    <property type="protein sequence ID" value="SMH42396.1"/>
    <property type="molecule type" value="Genomic_DNA"/>
</dbReference>
<dbReference type="InterPro" id="IPR036237">
    <property type="entry name" value="Xyl_isomerase-like_sf"/>
</dbReference>
<dbReference type="OrthoDB" id="4911922at2"/>
<dbReference type="RefSeq" id="WP_085476443.1">
    <property type="nucleotide sequence ID" value="NZ_FXBM01000002.1"/>
</dbReference>
<evidence type="ECO:0000313" key="2">
    <source>
        <dbReference type="Proteomes" id="UP000193711"/>
    </source>
</evidence>
<accession>A0A1X7NVY3</accession>
<protein>
    <recommendedName>
        <fullName evidence="3">Restriction endonuclease subunit R</fullName>
    </recommendedName>
</protein>
<name>A0A1X7NVY3_9MICO</name>
<reference evidence="2" key="1">
    <citation type="submission" date="2017-04" db="EMBL/GenBank/DDBJ databases">
        <authorList>
            <person name="Varghese N."/>
            <person name="Submissions S."/>
        </authorList>
    </citation>
    <scope>NUCLEOTIDE SEQUENCE [LARGE SCALE GENOMIC DNA]</scope>
    <source>
        <strain evidence="2">VKM Ac-2121</strain>
    </source>
</reference>
<dbReference type="Gene3D" id="3.20.20.150">
    <property type="entry name" value="Divalent-metal-dependent TIM barrel enzymes"/>
    <property type="match status" value="1"/>
</dbReference>
<keyword evidence="2" id="KW-1185">Reference proteome</keyword>
<dbReference type="AlphaFoldDB" id="A0A1X7NVY3"/>
<organism evidence="1 2">
    <name type="scientific">Rathayibacter oskolensis</name>
    <dbReference type="NCBI Taxonomy" id="1891671"/>
    <lineage>
        <taxon>Bacteria</taxon>
        <taxon>Bacillati</taxon>
        <taxon>Actinomycetota</taxon>
        <taxon>Actinomycetes</taxon>
        <taxon>Micrococcales</taxon>
        <taxon>Microbacteriaceae</taxon>
        <taxon>Rathayibacter</taxon>
    </lineage>
</organism>
<evidence type="ECO:0000313" key="1">
    <source>
        <dbReference type="EMBL" id="SMH42396.1"/>
    </source>
</evidence>
<gene>
    <name evidence="1" type="ORF">SAMN06295885_1968</name>
</gene>
<sequence>MTDAALPADWTLAASTFNWTVEFQRATRTAAEIVASIGTAGVAEVVELEAGQVLRSFPAATQYESEGLAERLADAGVRVEVFGASLDDFVTPTRRRSHDERLAFLLPQLRAARWLGARSVRLPLGQAGAPLLEALLPQLHELDLVLQEEIQGQQSPARPDIAANLATIADLDDPRIRLALDVSLLMPALPTSYLAELAAAGLPVDFVARLADEWLAPETGEEVVRVLRSGAVPPRAHVLFMDLLIRFGRTQPRELIPLLPLTTGVHLKFWDLDDADGRITSPLEALAPLLRDSGFRGTLTSEWGGHEWLPDEDPAAVTRAHLDLAAAALTRAVR</sequence>
<dbReference type="SUPFAM" id="SSF51658">
    <property type="entry name" value="Xylose isomerase-like"/>
    <property type="match status" value="1"/>
</dbReference>
<dbReference type="Proteomes" id="UP000193711">
    <property type="component" value="Unassembled WGS sequence"/>
</dbReference>
<proteinExistence type="predicted"/>